<name>A0A8T2K153_9PIPI</name>
<organism evidence="16 17">
    <name type="scientific">Hymenochirus boettgeri</name>
    <name type="common">Congo dwarf clawed frog</name>
    <dbReference type="NCBI Taxonomy" id="247094"/>
    <lineage>
        <taxon>Eukaryota</taxon>
        <taxon>Metazoa</taxon>
        <taxon>Chordata</taxon>
        <taxon>Craniata</taxon>
        <taxon>Vertebrata</taxon>
        <taxon>Euteleostomi</taxon>
        <taxon>Amphibia</taxon>
        <taxon>Batrachia</taxon>
        <taxon>Anura</taxon>
        <taxon>Pipoidea</taxon>
        <taxon>Pipidae</taxon>
        <taxon>Pipinae</taxon>
        <taxon>Hymenochirus</taxon>
    </lineage>
</organism>
<dbReference type="InterPro" id="IPR000276">
    <property type="entry name" value="GPCR_Rhodpsn"/>
</dbReference>
<sequence length="312" mass="35924">MCENNETSITEFLLLGFNSYQETKIILLIVFLLIYISILTGNLLIILLVATSLHLKDPMYIFLKHLALADVVFTSNIIPNMLHTIINDGSRMTITACYTQYYFHCFSGYAESLILTSMSFDRYIAICHPLRYRSVMNPKVCSYFIFWSWATGFILLPIEFISLSNLKFCGSNIIDHFFCDFAPVLLIASSDTNSAQWEDFVLSILFMIVPFVLVEISYICIFITILKISTTNGRRKAFSTCSSHLAIICTYFVTAIAVYIFPIGQNTSYEIKLKSLLYTILTPFLNPILYSMRNKEIRRSFYQQFNKILKDT</sequence>
<feature type="transmembrane region" description="Helical" evidence="14">
    <location>
        <begin position="200"/>
        <end position="225"/>
    </location>
</feature>
<keyword evidence="7 13" id="KW-0297">G-protein coupled receptor</keyword>
<dbReference type="PANTHER" id="PTHR24242:SF253">
    <property type="entry name" value="OLFACTORY RECEPTOR-RELATED"/>
    <property type="match status" value="1"/>
</dbReference>
<protein>
    <recommendedName>
        <fullName evidence="14">Olfactory receptor</fullName>
    </recommendedName>
</protein>
<keyword evidence="6 14" id="KW-1133">Transmembrane helix</keyword>
<feature type="transmembrane region" description="Helical" evidence="14">
    <location>
        <begin position="25"/>
        <end position="49"/>
    </location>
</feature>
<dbReference type="PROSITE" id="PS50262">
    <property type="entry name" value="G_PROTEIN_RECEP_F1_2"/>
    <property type="match status" value="1"/>
</dbReference>
<dbReference type="PRINTS" id="PR00245">
    <property type="entry name" value="OLFACTORYR"/>
</dbReference>
<dbReference type="EMBL" id="JAACNH010000003">
    <property type="protein sequence ID" value="KAG8449743.1"/>
    <property type="molecule type" value="Genomic_DNA"/>
</dbReference>
<keyword evidence="8 14" id="KW-0472">Membrane</keyword>
<evidence type="ECO:0000313" key="17">
    <source>
        <dbReference type="Proteomes" id="UP000812440"/>
    </source>
</evidence>
<dbReference type="OrthoDB" id="9903729at2759"/>
<feature type="transmembrane region" description="Helical" evidence="14">
    <location>
        <begin position="275"/>
        <end position="292"/>
    </location>
</feature>
<dbReference type="InterPro" id="IPR050939">
    <property type="entry name" value="Olfactory_GPCR1"/>
</dbReference>
<evidence type="ECO:0000256" key="9">
    <source>
        <dbReference type="ARBA" id="ARBA00023157"/>
    </source>
</evidence>
<evidence type="ECO:0000313" key="16">
    <source>
        <dbReference type="EMBL" id="KAG8449743.1"/>
    </source>
</evidence>
<dbReference type="PANTHER" id="PTHR24242">
    <property type="entry name" value="G-PROTEIN COUPLED RECEPTOR"/>
    <property type="match status" value="1"/>
</dbReference>
<evidence type="ECO:0000256" key="7">
    <source>
        <dbReference type="ARBA" id="ARBA00023040"/>
    </source>
</evidence>
<reference evidence="16" key="1">
    <citation type="thesis" date="2020" institute="ProQuest LLC" country="789 East Eisenhower Parkway, Ann Arbor, MI, USA">
        <title>Comparative Genomics and Chromosome Evolution.</title>
        <authorList>
            <person name="Mudd A.B."/>
        </authorList>
    </citation>
    <scope>NUCLEOTIDE SEQUENCE</scope>
    <source>
        <strain evidence="16">Female2</strain>
        <tissue evidence="16">Blood</tissue>
    </source>
</reference>
<evidence type="ECO:0000256" key="10">
    <source>
        <dbReference type="ARBA" id="ARBA00023170"/>
    </source>
</evidence>
<evidence type="ECO:0000259" key="15">
    <source>
        <dbReference type="PROSITE" id="PS50262"/>
    </source>
</evidence>
<evidence type="ECO:0000256" key="2">
    <source>
        <dbReference type="ARBA" id="ARBA00022475"/>
    </source>
</evidence>
<evidence type="ECO:0000256" key="14">
    <source>
        <dbReference type="RuleBase" id="RU363047"/>
    </source>
</evidence>
<keyword evidence="3 14" id="KW-0716">Sensory transduction</keyword>
<comment type="similarity">
    <text evidence="13">Belongs to the G-protein coupled receptor 1 family.</text>
</comment>
<comment type="caution">
    <text evidence="16">The sequence shown here is derived from an EMBL/GenBank/DDBJ whole genome shotgun (WGS) entry which is preliminary data.</text>
</comment>
<keyword evidence="4 13" id="KW-0812">Transmembrane</keyword>
<dbReference type="GO" id="GO:0005886">
    <property type="term" value="C:plasma membrane"/>
    <property type="evidence" value="ECO:0007669"/>
    <property type="project" value="UniProtKB-SubCell"/>
</dbReference>
<keyword evidence="10 13" id="KW-0675">Receptor</keyword>
<dbReference type="SUPFAM" id="SSF81321">
    <property type="entry name" value="Family A G protein-coupled receptor-like"/>
    <property type="match status" value="1"/>
</dbReference>
<dbReference type="FunFam" id="1.20.1070.10:FF:000010">
    <property type="entry name" value="Olfactory receptor"/>
    <property type="match status" value="1"/>
</dbReference>
<feature type="transmembrane region" description="Helical" evidence="14">
    <location>
        <begin position="245"/>
        <end position="263"/>
    </location>
</feature>
<proteinExistence type="inferred from homology"/>
<evidence type="ECO:0000256" key="11">
    <source>
        <dbReference type="ARBA" id="ARBA00023180"/>
    </source>
</evidence>
<dbReference type="SMART" id="SM01381">
    <property type="entry name" value="7TM_GPCR_Srsx"/>
    <property type="match status" value="1"/>
</dbReference>
<keyword evidence="5 14" id="KW-0552">Olfaction</keyword>
<evidence type="ECO:0000256" key="5">
    <source>
        <dbReference type="ARBA" id="ARBA00022725"/>
    </source>
</evidence>
<dbReference type="InterPro" id="IPR017452">
    <property type="entry name" value="GPCR_Rhodpsn_7TM"/>
</dbReference>
<dbReference type="Gene3D" id="1.20.1070.10">
    <property type="entry name" value="Rhodopsin 7-helix transmembrane proteins"/>
    <property type="match status" value="1"/>
</dbReference>
<evidence type="ECO:0000256" key="12">
    <source>
        <dbReference type="ARBA" id="ARBA00023224"/>
    </source>
</evidence>
<keyword evidence="9" id="KW-1015">Disulfide bond</keyword>
<dbReference type="PROSITE" id="PS00237">
    <property type="entry name" value="G_PROTEIN_RECEP_F1_1"/>
    <property type="match status" value="1"/>
</dbReference>
<accession>A0A8T2K153</accession>
<evidence type="ECO:0000256" key="8">
    <source>
        <dbReference type="ARBA" id="ARBA00023136"/>
    </source>
</evidence>
<dbReference type="AlphaFoldDB" id="A0A8T2K153"/>
<keyword evidence="2 14" id="KW-1003">Cell membrane</keyword>
<evidence type="ECO:0000256" key="3">
    <source>
        <dbReference type="ARBA" id="ARBA00022606"/>
    </source>
</evidence>
<dbReference type="InterPro" id="IPR000725">
    <property type="entry name" value="Olfact_rcpt"/>
</dbReference>
<gene>
    <name evidence="16" type="ORF">GDO86_016403</name>
</gene>
<feature type="domain" description="G-protein coupled receptors family 1 profile" evidence="15">
    <location>
        <begin position="41"/>
        <end position="290"/>
    </location>
</feature>
<evidence type="ECO:0000256" key="1">
    <source>
        <dbReference type="ARBA" id="ARBA00004651"/>
    </source>
</evidence>
<keyword evidence="17" id="KW-1185">Reference proteome</keyword>
<dbReference type="GO" id="GO:0004930">
    <property type="term" value="F:G protein-coupled receptor activity"/>
    <property type="evidence" value="ECO:0007669"/>
    <property type="project" value="UniProtKB-KW"/>
</dbReference>
<dbReference type="PRINTS" id="PR00237">
    <property type="entry name" value="GPCRRHODOPSN"/>
</dbReference>
<evidence type="ECO:0000256" key="13">
    <source>
        <dbReference type="RuleBase" id="RU000688"/>
    </source>
</evidence>
<keyword evidence="11" id="KW-0325">Glycoprotein</keyword>
<dbReference type="Pfam" id="PF13853">
    <property type="entry name" value="7tm_4"/>
    <property type="match status" value="1"/>
</dbReference>
<keyword evidence="12 13" id="KW-0807">Transducer</keyword>
<comment type="subcellular location">
    <subcellularLocation>
        <location evidence="1 14">Cell membrane</location>
        <topology evidence="1 14">Multi-pass membrane protein</topology>
    </subcellularLocation>
</comment>
<dbReference type="Proteomes" id="UP000812440">
    <property type="component" value="Chromosome 8_10"/>
</dbReference>
<feature type="transmembrane region" description="Helical" evidence="14">
    <location>
        <begin position="61"/>
        <end position="81"/>
    </location>
</feature>
<evidence type="ECO:0000256" key="6">
    <source>
        <dbReference type="ARBA" id="ARBA00022989"/>
    </source>
</evidence>
<dbReference type="GO" id="GO:0004984">
    <property type="term" value="F:olfactory receptor activity"/>
    <property type="evidence" value="ECO:0007669"/>
    <property type="project" value="InterPro"/>
</dbReference>
<feature type="transmembrane region" description="Helical" evidence="14">
    <location>
        <begin position="140"/>
        <end position="158"/>
    </location>
</feature>
<evidence type="ECO:0000256" key="4">
    <source>
        <dbReference type="ARBA" id="ARBA00022692"/>
    </source>
</evidence>